<gene>
    <name evidence="1" type="ORF">LOK49_LG01G02615</name>
</gene>
<comment type="caution">
    <text evidence="1">The sequence shown here is derived from an EMBL/GenBank/DDBJ whole genome shotgun (WGS) entry which is preliminary data.</text>
</comment>
<accession>A0ACC0J0D4</accession>
<protein>
    <submittedName>
        <fullName evidence="1">Uncharacterized protein</fullName>
    </submittedName>
</protein>
<name>A0ACC0J0D4_9ERIC</name>
<evidence type="ECO:0000313" key="1">
    <source>
        <dbReference type="EMBL" id="KAI8029936.1"/>
    </source>
</evidence>
<keyword evidence="2" id="KW-1185">Reference proteome</keyword>
<sequence length="104" mass="11540">MNESGGGDEKKNGGGGHRKQPQISRSSFSNLPPRRGFGKKRDDSVSIANVLPVVESYDEMKDHDDHTIRNCKPSDEVEMKEKMQIEDHAEINCPTMDDSPGNVV</sequence>
<evidence type="ECO:0000313" key="2">
    <source>
        <dbReference type="Proteomes" id="UP001060215"/>
    </source>
</evidence>
<dbReference type="Proteomes" id="UP001060215">
    <property type="component" value="Chromosome 1"/>
</dbReference>
<dbReference type="EMBL" id="CM045758">
    <property type="protein sequence ID" value="KAI8029936.1"/>
    <property type="molecule type" value="Genomic_DNA"/>
</dbReference>
<organism evidence="1 2">
    <name type="scientific">Camellia lanceoleosa</name>
    <dbReference type="NCBI Taxonomy" id="1840588"/>
    <lineage>
        <taxon>Eukaryota</taxon>
        <taxon>Viridiplantae</taxon>
        <taxon>Streptophyta</taxon>
        <taxon>Embryophyta</taxon>
        <taxon>Tracheophyta</taxon>
        <taxon>Spermatophyta</taxon>
        <taxon>Magnoliopsida</taxon>
        <taxon>eudicotyledons</taxon>
        <taxon>Gunneridae</taxon>
        <taxon>Pentapetalae</taxon>
        <taxon>asterids</taxon>
        <taxon>Ericales</taxon>
        <taxon>Theaceae</taxon>
        <taxon>Camellia</taxon>
    </lineage>
</organism>
<reference evidence="1 2" key="1">
    <citation type="journal article" date="2022" name="Plant J.">
        <title>Chromosome-level genome of Camellia lanceoleosa provides a valuable resource for understanding genome evolution and self-incompatibility.</title>
        <authorList>
            <person name="Gong W."/>
            <person name="Xiao S."/>
            <person name="Wang L."/>
            <person name="Liao Z."/>
            <person name="Chang Y."/>
            <person name="Mo W."/>
            <person name="Hu G."/>
            <person name="Li W."/>
            <person name="Zhao G."/>
            <person name="Zhu H."/>
            <person name="Hu X."/>
            <person name="Ji K."/>
            <person name="Xiang X."/>
            <person name="Song Q."/>
            <person name="Yuan D."/>
            <person name="Jin S."/>
            <person name="Zhang L."/>
        </authorList>
    </citation>
    <scope>NUCLEOTIDE SEQUENCE [LARGE SCALE GENOMIC DNA]</scope>
    <source>
        <strain evidence="1">SQ_2022a</strain>
    </source>
</reference>
<proteinExistence type="predicted"/>